<feature type="region of interest" description="Disordered" evidence="2">
    <location>
        <begin position="380"/>
        <end position="400"/>
    </location>
</feature>
<dbReference type="AlphaFoldDB" id="A0A6G1L7P6"/>
<name>A0A6G1L7P6_9PEZI</name>
<feature type="compositionally biased region" description="Polar residues" evidence="2">
    <location>
        <begin position="437"/>
        <end position="453"/>
    </location>
</feature>
<evidence type="ECO:0000256" key="2">
    <source>
        <dbReference type="SAM" id="MobiDB-lite"/>
    </source>
</evidence>
<evidence type="ECO:0000313" key="3">
    <source>
        <dbReference type="EMBL" id="KAF2768953.1"/>
    </source>
</evidence>
<protein>
    <submittedName>
        <fullName evidence="3">Uncharacterized protein</fullName>
    </submittedName>
</protein>
<feature type="compositionally biased region" description="Low complexity" evidence="2">
    <location>
        <begin position="108"/>
        <end position="117"/>
    </location>
</feature>
<feature type="compositionally biased region" description="Polar residues" evidence="2">
    <location>
        <begin position="519"/>
        <end position="536"/>
    </location>
</feature>
<evidence type="ECO:0000256" key="1">
    <source>
        <dbReference type="SAM" id="Coils"/>
    </source>
</evidence>
<feature type="region of interest" description="Disordered" evidence="2">
    <location>
        <begin position="435"/>
        <end position="557"/>
    </location>
</feature>
<organism evidence="3 4">
    <name type="scientific">Teratosphaeria nubilosa</name>
    <dbReference type="NCBI Taxonomy" id="161662"/>
    <lineage>
        <taxon>Eukaryota</taxon>
        <taxon>Fungi</taxon>
        <taxon>Dikarya</taxon>
        <taxon>Ascomycota</taxon>
        <taxon>Pezizomycotina</taxon>
        <taxon>Dothideomycetes</taxon>
        <taxon>Dothideomycetidae</taxon>
        <taxon>Mycosphaerellales</taxon>
        <taxon>Teratosphaeriaceae</taxon>
        <taxon>Teratosphaeria</taxon>
    </lineage>
</organism>
<keyword evidence="1" id="KW-0175">Coiled coil</keyword>
<feature type="compositionally biased region" description="Polar residues" evidence="2">
    <location>
        <begin position="547"/>
        <end position="557"/>
    </location>
</feature>
<feature type="region of interest" description="Disordered" evidence="2">
    <location>
        <begin position="627"/>
        <end position="659"/>
    </location>
</feature>
<feature type="compositionally biased region" description="Polar residues" evidence="2">
    <location>
        <begin position="223"/>
        <end position="248"/>
    </location>
</feature>
<evidence type="ECO:0000313" key="4">
    <source>
        <dbReference type="Proteomes" id="UP000799436"/>
    </source>
</evidence>
<sequence>MPGYRRPHTTAFAPADLRGYDLLEKAFIGKQYPSALDDSALARHKSLEARRYRVPNTFLVSPSPDSESLSSDSPDAEGETPRLNGRLPSKLEKEESLQLRPPAGRLVTPPHLTRTGLPPTPPTMANSDDLEPESDRLATNPHFADAVRSALTAERPQVYSSSRQLLTPESSPPRTSTEPQLASMPARSTRKRQQIQPSAVPHGLRKYPSSRAESFHTAREEPNASQAQFSRAASPDTRSTAAQQCSESNGDVRVTAVGLGLQVVDDVVTMPQKERQEQAQAQSQDLKPDPPQQLRQRSHSPWEPVRADSDFDKHISYIADEDHADEQPNVEDMNNMIYTQIREENVKRHSAWSSTHEPIPASVTFPQDALKTHKLRRAPKAQSLRNFSGSSVASHGDSITDAPRQLRHKKALTPRSLQSSPVVASNVGARRVVTEPVMSTSGMSKLTESSSNGGAKLLSHPPQALGGASDNRVRQHSLRRSPKVNGLDSKLPQLLEQQSPPKLKAERTGRRVSADNKHVGNNSVETKGSILSSPQKGLQADPRFLHPSTTPFSTSQMSDRTEIELCEATAVNIYPHHNDSLLAIQNCSTRPVSNDRDVPAAPNHSDIPTSQQVLETFLADRDLESNESNLEDLPPASQLNPTIHVDSPLTNPRPAPEPPVIQFIPPTPSDELDKQLNVEPGAQPRSRPLIPRRQESLVERARRYSESFIVQPLFGRASSGRRPKRVTVDDAAVDRPTHLSPLWRPNYIWEGDDSDDDYDMINDEDDVPYAALPRGGDTSEIMEPRKQQRNSFLPRNLSVRMPGFRGQGGFLLGNSLDLERHGSNNRRHYVPAKRSTGGLHTNVSGGYVTEIRKTRSLRSKSSEEMLRQIAGKRRVLSLPFSAGKKMQYISLRRLRDKVGDLRAEREEKRREKKRQALRELITHRNYEGT</sequence>
<dbReference type="EMBL" id="ML995839">
    <property type="protein sequence ID" value="KAF2768953.1"/>
    <property type="molecule type" value="Genomic_DNA"/>
</dbReference>
<feature type="compositionally biased region" description="Basic and acidic residues" evidence="2">
    <location>
        <begin position="213"/>
        <end position="222"/>
    </location>
</feature>
<feature type="compositionally biased region" description="Low complexity" evidence="2">
    <location>
        <begin position="167"/>
        <end position="179"/>
    </location>
</feature>
<gene>
    <name evidence="3" type="ORF">EJ03DRAFT_351790</name>
</gene>
<feature type="coiled-coil region" evidence="1">
    <location>
        <begin position="891"/>
        <end position="923"/>
    </location>
</feature>
<feature type="compositionally biased region" description="Low complexity" evidence="2">
    <location>
        <begin position="61"/>
        <end position="73"/>
    </location>
</feature>
<feature type="compositionally biased region" description="Basic and acidic residues" evidence="2">
    <location>
        <begin position="503"/>
        <end position="518"/>
    </location>
</feature>
<proteinExistence type="predicted"/>
<dbReference type="OrthoDB" id="3870679at2759"/>
<accession>A0A6G1L7P6</accession>
<keyword evidence="4" id="KW-1185">Reference proteome</keyword>
<reference evidence="3" key="1">
    <citation type="journal article" date="2020" name="Stud. Mycol.">
        <title>101 Dothideomycetes genomes: a test case for predicting lifestyles and emergence of pathogens.</title>
        <authorList>
            <person name="Haridas S."/>
            <person name="Albert R."/>
            <person name="Binder M."/>
            <person name="Bloem J."/>
            <person name="Labutti K."/>
            <person name="Salamov A."/>
            <person name="Andreopoulos B."/>
            <person name="Baker S."/>
            <person name="Barry K."/>
            <person name="Bills G."/>
            <person name="Bluhm B."/>
            <person name="Cannon C."/>
            <person name="Castanera R."/>
            <person name="Culley D."/>
            <person name="Daum C."/>
            <person name="Ezra D."/>
            <person name="Gonzalez J."/>
            <person name="Henrissat B."/>
            <person name="Kuo A."/>
            <person name="Liang C."/>
            <person name="Lipzen A."/>
            <person name="Lutzoni F."/>
            <person name="Magnuson J."/>
            <person name="Mondo S."/>
            <person name="Nolan M."/>
            <person name="Ohm R."/>
            <person name="Pangilinan J."/>
            <person name="Park H.-J."/>
            <person name="Ramirez L."/>
            <person name="Alfaro M."/>
            <person name="Sun H."/>
            <person name="Tritt A."/>
            <person name="Yoshinaga Y."/>
            <person name="Zwiers L.-H."/>
            <person name="Turgeon B."/>
            <person name="Goodwin S."/>
            <person name="Spatafora J."/>
            <person name="Crous P."/>
            <person name="Grigoriev I."/>
        </authorList>
    </citation>
    <scope>NUCLEOTIDE SEQUENCE</scope>
    <source>
        <strain evidence="3">CBS 116005</strain>
    </source>
</reference>
<dbReference type="Proteomes" id="UP000799436">
    <property type="component" value="Unassembled WGS sequence"/>
</dbReference>
<feature type="region of interest" description="Disordered" evidence="2">
    <location>
        <begin position="273"/>
        <end position="308"/>
    </location>
</feature>
<feature type="compositionally biased region" description="Polar residues" evidence="2">
    <location>
        <begin position="383"/>
        <end position="393"/>
    </location>
</feature>
<feature type="region of interest" description="Disordered" evidence="2">
    <location>
        <begin position="57"/>
        <end position="248"/>
    </location>
</feature>